<evidence type="ECO:0000256" key="1">
    <source>
        <dbReference type="ARBA" id="ARBA00004370"/>
    </source>
</evidence>
<gene>
    <name evidence="7" type="ORF">CAPTEDRAFT_84622</name>
</gene>
<dbReference type="SUPFAM" id="SSF81321">
    <property type="entry name" value="Family A G protein-coupled receptor-like"/>
    <property type="match status" value="1"/>
</dbReference>
<dbReference type="PANTHER" id="PTHR46641:SF2">
    <property type="entry name" value="FMRFAMIDE RECEPTOR"/>
    <property type="match status" value="1"/>
</dbReference>
<evidence type="ECO:0000259" key="6">
    <source>
        <dbReference type="PROSITE" id="PS50262"/>
    </source>
</evidence>
<protein>
    <recommendedName>
        <fullName evidence="6">G-protein coupled receptors family 1 profile domain-containing protein</fullName>
    </recommendedName>
</protein>
<comment type="subcellular location">
    <subcellularLocation>
        <location evidence="1">Membrane</location>
    </subcellularLocation>
</comment>
<feature type="domain" description="G-protein coupled receptors family 1 profile" evidence="6">
    <location>
        <begin position="14"/>
        <end position="273"/>
    </location>
</feature>
<dbReference type="InterPro" id="IPR017452">
    <property type="entry name" value="GPCR_Rhodpsn_7TM"/>
</dbReference>
<dbReference type="OrthoDB" id="10011262at2759"/>
<dbReference type="PROSITE" id="PS50262">
    <property type="entry name" value="G_PROTEIN_RECEP_F1_2"/>
    <property type="match status" value="1"/>
</dbReference>
<dbReference type="Pfam" id="PF00001">
    <property type="entry name" value="7tm_1"/>
    <property type="match status" value="1"/>
</dbReference>
<dbReference type="HOGENOM" id="CLU_009579_24_7_1"/>
<keyword evidence="4 5" id="KW-0472">Membrane</keyword>
<dbReference type="OMA" id="FVVCIMP"/>
<feature type="transmembrane region" description="Helical" evidence="5">
    <location>
        <begin position="118"/>
        <end position="138"/>
    </location>
</feature>
<evidence type="ECO:0000313" key="9">
    <source>
        <dbReference type="Proteomes" id="UP000014760"/>
    </source>
</evidence>
<evidence type="ECO:0000256" key="4">
    <source>
        <dbReference type="ARBA" id="ARBA00023136"/>
    </source>
</evidence>
<organism evidence="7">
    <name type="scientific">Capitella teleta</name>
    <name type="common">Polychaete worm</name>
    <dbReference type="NCBI Taxonomy" id="283909"/>
    <lineage>
        <taxon>Eukaryota</taxon>
        <taxon>Metazoa</taxon>
        <taxon>Spiralia</taxon>
        <taxon>Lophotrochozoa</taxon>
        <taxon>Annelida</taxon>
        <taxon>Polychaeta</taxon>
        <taxon>Sedentaria</taxon>
        <taxon>Scolecida</taxon>
        <taxon>Capitellidae</taxon>
        <taxon>Capitella</taxon>
    </lineage>
</organism>
<evidence type="ECO:0000313" key="8">
    <source>
        <dbReference type="EnsemblMetazoa" id="CapteP84622"/>
    </source>
</evidence>
<dbReference type="AlphaFoldDB" id="R7U8N8"/>
<dbReference type="PRINTS" id="PR00237">
    <property type="entry name" value="GPCRRHODOPSN"/>
</dbReference>
<feature type="transmembrane region" description="Helical" evidence="5">
    <location>
        <begin position="217"/>
        <end position="240"/>
    </location>
</feature>
<dbReference type="STRING" id="283909.R7U8N8"/>
<evidence type="ECO:0000313" key="7">
    <source>
        <dbReference type="EMBL" id="ELU02344.1"/>
    </source>
</evidence>
<reference evidence="9" key="1">
    <citation type="submission" date="2012-12" db="EMBL/GenBank/DDBJ databases">
        <authorList>
            <person name="Hellsten U."/>
            <person name="Grimwood J."/>
            <person name="Chapman J.A."/>
            <person name="Shapiro H."/>
            <person name="Aerts A."/>
            <person name="Otillar R.P."/>
            <person name="Terry A.Y."/>
            <person name="Boore J.L."/>
            <person name="Simakov O."/>
            <person name="Marletaz F."/>
            <person name="Cho S.-J."/>
            <person name="Edsinger-Gonzales E."/>
            <person name="Havlak P."/>
            <person name="Kuo D.-H."/>
            <person name="Larsson T."/>
            <person name="Lv J."/>
            <person name="Arendt D."/>
            <person name="Savage R."/>
            <person name="Osoegawa K."/>
            <person name="de Jong P."/>
            <person name="Lindberg D.R."/>
            <person name="Seaver E.C."/>
            <person name="Weisblat D.A."/>
            <person name="Putnam N.H."/>
            <person name="Grigoriev I.V."/>
            <person name="Rokhsar D.S."/>
        </authorList>
    </citation>
    <scope>NUCLEOTIDE SEQUENCE</scope>
    <source>
        <strain evidence="9">I ESC-2004</strain>
    </source>
</reference>
<dbReference type="GO" id="GO:0016020">
    <property type="term" value="C:membrane"/>
    <property type="evidence" value="ECO:0007669"/>
    <property type="project" value="UniProtKB-SubCell"/>
</dbReference>
<name>R7U8N8_CAPTE</name>
<evidence type="ECO:0000256" key="5">
    <source>
        <dbReference type="SAM" id="Phobius"/>
    </source>
</evidence>
<reference evidence="8" key="3">
    <citation type="submission" date="2015-06" db="UniProtKB">
        <authorList>
            <consortium name="EnsemblMetazoa"/>
        </authorList>
    </citation>
    <scope>IDENTIFICATION</scope>
</reference>
<dbReference type="EMBL" id="AMQN01008886">
    <property type="status" value="NOT_ANNOTATED_CDS"/>
    <property type="molecule type" value="Genomic_DNA"/>
</dbReference>
<feature type="transmembrane region" description="Helical" evidence="5">
    <location>
        <begin position="79"/>
        <end position="97"/>
    </location>
</feature>
<dbReference type="Proteomes" id="UP000014760">
    <property type="component" value="Unassembled WGS sequence"/>
</dbReference>
<accession>R7U8N8</accession>
<dbReference type="EMBL" id="KB304165">
    <property type="protein sequence ID" value="ELU02344.1"/>
    <property type="molecule type" value="Genomic_DNA"/>
</dbReference>
<keyword evidence="2 5" id="KW-0812">Transmembrane</keyword>
<sequence length="281" mass="31714">LILYPIICVVGLTGNVLTLIVLSQRKMLTSTNVFLGALAVADIIKLINDCLYVIVNVLMRTLPIAANRMMGFMYPFSHYIFNQSVCVASWLTVSVAIERYVAVCHATRAKVVCTINRARIISVSVFLTMSLVTIPSYLRYTRCLTFDPNFNQTMYSITLSSLGNNQSFMTGYTWIQNLLRCIIPLFVLLVLNACIIHALRKQRVPGKKMSARNRITLMLIVVIVVFIICIFPDAIMSTFFRFGYVDENNLIKGIREITDTLLSINSAVNFIIYCVCSKGFR</sequence>
<dbReference type="EnsemblMetazoa" id="CapteT84622">
    <property type="protein sequence ID" value="CapteP84622"/>
    <property type="gene ID" value="CapteG84622"/>
</dbReference>
<reference evidence="7 9" key="2">
    <citation type="journal article" date="2013" name="Nature">
        <title>Insights into bilaterian evolution from three spiralian genomes.</title>
        <authorList>
            <person name="Simakov O."/>
            <person name="Marletaz F."/>
            <person name="Cho S.J."/>
            <person name="Edsinger-Gonzales E."/>
            <person name="Havlak P."/>
            <person name="Hellsten U."/>
            <person name="Kuo D.H."/>
            <person name="Larsson T."/>
            <person name="Lv J."/>
            <person name="Arendt D."/>
            <person name="Savage R."/>
            <person name="Osoegawa K."/>
            <person name="de Jong P."/>
            <person name="Grimwood J."/>
            <person name="Chapman J.A."/>
            <person name="Shapiro H."/>
            <person name="Aerts A."/>
            <person name="Otillar R.P."/>
            <person name="Terry A.Y."/>
            <person name="Boore J.L."/>
            <person name="Grigoriev I.V."/>
            <person name="Lindberg D.R."/>
            <person name="Seaver E.C."/>
            <person name="Weisblat D.A."/>
            <person name="Putnam N.H."/>
            <person name="Rokhsar D.S."/>
        </authorList>
    </citation>
    <scope>NUCLEOTIDE SEQUENCE</scope>
    <source>
        <strain evidence="7 9">I ESC-2004</strain>
    </source>
</reference>
<feature type="transmembrane region" description="Helical" evidence="5">
    <location>
        <begin position="260"/>
        <end position="280"/>
    </location>
</feature>
<feature type="transmembrane region" description="Helical" evidence="5">
    <location>
        <begin position="34"/>
        <end position="59"/>
    </location>
</feature>
<evidence type="ECO:0000256" key="3">
    <source>
        <dbReference type="ARBA" id="ARBA00022989"/>
    </source>
</evidence>
<dbReference type="GO" id="GO:0004930">
    <property type="term" value="F:G protein-coupled receptor activity"/>
    <property type="evidence" value="ECO:0007669"/>
    <property type="project" value="InterPro"/>
</dbReference>
<dbReference type="Gene3D" id="1.20.1070.10">
    <property type="entry name" value="Rhodopsin 7-helix transmembrane proteins"/>
    <property type="match status" value="1"/>
</dbReference>
<keyword evidence="9" id="KW-1185">Reference proteome</keyword>
<dbReference type="CDD" id="cd14978">
    <property type="entry name" value="7tmA_FMRFamide_R-like"/>
    <property type="match status" value="1"/>
</dbReference>
<dbReference type="PANTHER" id="PTHR46641">
    <property type="entry name" value="FMRFAMIDE RECEPTOR-RELATED"/>
    <property type="match status" value="1"/>
</dbReference>
<keyword evidence="3 5" id="KW-1133">Transmembrane helix</keyword>
<evidence type="ECO:0000256" key="2">
    <source>
        <dbReference type="ARBA" id="ARBA00022692"/>
    </source>
</evidence>
<feature type="transmembrane region" description="Helical" evidence="5">
    <location>
        <begin position="174"/>
        <end position="196"/>
    </location>
</feature>
<feature type="non-terminal residue" evidence="7">
    <location>
        <position position="281"/>
    </location>
</feature>
<feature type="transmembrane region" description="Helical" evidence="5">
    <location>
        <begin position="6"/>
        <end position="22"/>
    </location>
</feature>
<feature type="non-terminal residue" evidence="7">
    <location>
        <position position="1"/>
    </location>
</feature>
<dbReference type="InterPro" id="IPR052954">
    <property type="entry name" value="GPCR-Ligand_Int"/>
</dbReference>
<proteinExistence type="predicted"/>
<dbReference type="InterPro" id="IPR000276">
    <property type="entry name" value="GPCR_Rhodpsn"/>
</dbReference>